<keyword evidence="1" id="KW-1133">Transmembrane helix</keyword>
<keyword evidence="3" id="KW-1185">Reference proteome</keyword>
<feature type="transmembrane region" description="Helical" evidence="1">
    <location>
        <begin position="20"/>
        <end position="46"/>
    </location>
</feature>
<evidence type="ECO:0000256" key="1">
    <source>
        <dbReference type="SAM" id="Phobius"/>
    </source>
</evidence>
<keyword evidence="1" id="KW-0472">Membrane</keyword>
<dbReference type="InParanoid" id="A0A3Q3EIN7"/>
<reference evidence="2" key="1">
    <citation type="submission" date="2025-08" db="UniProtKB">
        <authorList>
            <consortium name="Ensembl"/>
        </authorList>
    </citation>
    <scope>IDENTIFICATION</scope>
</reference>
<protein>
    <submittedName>
        <fullName evidence="2">Uncharacterized protein</fullName>
    </submittedName>
</protein>
<evidence type="ECO:0000313" key="2">
    <source>
        <dbReference type="Ensembl" id="ENSLBEP00000007104.1"/>
    </source>
</evidence>
<evidence type="ECO:0000313" key="3">
    <source>
        <dbReference type="Proteomes" id="UP000261660"/>
    </source>
</evidence>
<dbReference type="AlphaFoldDB" id="A0A3Q3EIN7"/>
<reference evidence="2" key="2">
    <citation type="submission" date="2025-09" db="UniProtKB">
        <authorList>
            <consortium name="Ensembl"/>
        </authorList>
    </citation>
    <scope>IDENTIFICATION</scope>
</reference>
<dbReference type="Ensembl" id="ENSLBET00000007470.1">
    <property type="protein sequence ID" value="ENSLBEP00000007104.1"/>
    <property type="gene ID" value="ENSLBEG00000005499.1"/>
</dbReference>
<organism evidence="2 3">
    <name type="scientific">Labrus bergylta</name>
    <name type="common">ballan wrasse</name>
    <dbReference type="NCBI Taxonomy" id="56723"/>
    <lineage>
        <taxon>Eukaryota</taxon>
        <taxon>Metazoa</taxon>
        <taxon>Chordata</taxon>
        <taxon>Craniata</taxon>
        <taxon>Vertebrata</taxon>
        <taxon>Euteleostomi</taxon>
        <taxon>Actinopterygii</taxon>
        <taxon>Neopterygii</taxon>
        <taxon>Teleostei</taxon>
        <taxon>Neoteleostei</taxon>
        <taxon>Acanthomorphata</taxon>
        <taxon>Eupercaria</taxon>
        <taxon>Labriformes</taxon>
        <taxon>Labridae</taxon>
        <taxon>Labrus</taxon>
    </lineage>
</organism>
<dbReference type="Proteomes" id="UP000261660">
    <property type="component" value="Unplaced"/>
</dbReference>
<accession>A0A3Q3EIN7</accession>
<proteinExistence type="predicted"/>
<keyword evidence="1" id="KW-0812">Transmembrane</keyword>
<sequence length="131" mass="14974">MLSLLITYSVFCFQKKSQNVFFVLLLLFTMASPSLVNVIEQVAVFLNEDRQKHSIKYCTSNSILYLVTCPSTWLIPDKPTARMNQILSLRTSILSFSNIRTSKCMKVKLQIIIDEAITLKCTLWSLCSLPM</sequence>
<name>A0A3Q3EIN7_9LABR</name>